<keyword evidence="2" id="KW-1185">Reference proteome</keyword>
<name>A0ABS5EVQ3_9PROT</name>
<protein>
    <submittedName>
        <fullName evidence="1">Uncharacterized protein</fullName>
    </submittedName>
</protein>
<comment type="caution">
    <text evidence="1">The sequence shown here is derived from an EMBL/GenBank/DDBJ whole genome shotgun (WGS) entry which is preliminary data.</text>
</comment>
<organism evidence="1 2">
    <name type="scientific">Plastoroseomonas hellenica</name>
    <dbReference type="NCBI Taxonomy" id="2687306"/>
    <lineage>
        <taxon>Bacteria</taxon>
        <taxon>Pseudomonadati</taxon>
        <taxon>Pseudomonadota</taxon>
        <taxon>Alphaproteobacteria</taxon>
        <taxon>Acetobacterales</taxon>
        <taxon>Acetobacteraceae</taxon>
        <taxon>Plastoroseomonas</taxon>
    </lineage>
</organism>
<proteinExistence type="predicted"/>
<sequence length="75" mass="8215">MFGKTLSVPLFQDRAMQVTIVAAGFTPTRVPYISDVSQQGPMTFLGVIAPDGLIQSKENEVGRPARWFTSLRISS</sequence>
<accession>A0ABS5EVQ3</accession>
<evidence type="ECO:0000313" key="2">
    <source>
        <dbReference type="Proteomes" id="UP001196870"/>
    </source>
</evidence>
<dbReference type="RefSeq" id="WP_211852023.1">
    <property type="nucleotide sequence ID" value="NZ_JAAGBB010000008.1"/>
</dbReference>
<evidence type="ECO:0000313" key="1">
    <source>
        <dbReference type="EMBL" id="MBR0664385.1"/>
    </source>
</evidence>
<dbReference type="Proteomes" id="UP001196870">
    <property type="component" value="Unassembled WGS sequence"/>
</dbReference>
<gene>
    <name evidence="1" type="ORF">GXW71_08465</name>
</gene>
<dbReference type="EMBL" id="JAAGBB010000008">
    <property type="protein sequence ID" value="MBR0664385.1"/>
    <property type="molecule type" value="Genomic_DNA"/>
</dbReference>
<reference evidence="2" key="1">
    <citation type="journal article" date="2021" name="Syst. Appl. Microbiol.">
        <title>Roseomonas hellenica sp. nov., isolated from roots of wild-growing Alkanna tinctoria.</title>
        <authorList>
            <person name="Rat A."/>
            <person name="Naranjo H.D."/>
            <person name="Lebbe L."/>
            <person name="Cnockaert M."/>
            <person name="Krigas N."/>
            <person name="Grigoriadou K."/>
            <person name="Maloupa E."/>
            <person name="Willems A."/>
        </authorList>
    </citation>
    <scope>NUCLEOTIDE SEQUENCE [LARGE SCALE GENOMIC DNA]</scope>
    <source>
        <strain evidence="2">LMG 31523</strain>
    </source>
</reference>